<evidence type="ECO:0000313" key="8">
    <source>
        <dbReference type="Proteomes" id="UP000654075"/>
    </source>
</evidence>
<evidence type="ECO:0000259" key="5">
    <source>
        <dbReference type="Pfam" id="PF00535"/>
    </source>
</evidence>
<accession>A0A813H8N4</accession>
<feature type="domain" description="Glycosyltransferase 2-like" evidence="5">
    <location>
        <begin position="95"/>
        <end position="233"/>
    </location>
</feature>
<proteinExistence type="predicted"/>
<dbReference type="GO" id="GO:0006493">
    <property type="term" value="P:protein O-linked glycosylation"/>
    <property type="evidence" value="ECO:0007669"/>
    <property type="project" value="TreeGrafter"/>
</dbReference>
<dbReference type="InterPro" id="IPR029044">
    <property type="entry name" value="Nucleotide-diphossugar_trans"/>
</dbReference>
<organism evidence="7 8">
    <name type="scientific">Polarella glacialis</name>
    <name type="common">Dinoflagellate</name>
    <dbReference type="NCBI Taxonomy" id="89957"/>
    <lineage>
        <taxon>Eukaryota</taxon>
        <taxon>Sar</taxon>
        <taxon>Alveolata</taxon>
        <taxon>Dinophyceae</taxon>
        <taxon>Suessiales</taxon>
        <taxon>Suessiaceae</taxon>
        <taxon>Polarella</taxon>
    </lineage>
</organism>
<comment type="caution">
    <text evidence="7">The sequence shown here is derived from an EMBL/GenBank/DDBJ whole genome shotgun (WGS) entry which is preliminary data.</text>
</comment>
<feature type="transmembrane region" description="Helical" evidence="4">
    <location>
        <begin position="33"/>
        <end position="53"/>
    </location>
</feature>
<dbReference type="GO" id="GO:0005794">
    <property type="term" value="C:Golgi apparatus"/>
    <property type="evidence" value="ECO:0007669"/>
    <property type="project" value="TreeGrafter"/>
</dbReference>
<evidence type="ECO:0000259" key="6">
    <source>
        <dbReference type="Pfam" id="PF02709"/>
    </source>
</evidence>
<keyword evidence="1" id="KW-0808">Transferase</keyword>
<dbReference type="GO" id="GO:0004653">
    <property type="term" value="F:polypeptide N-acetylgalactosaminyltransferase activity"/>
    <property type="evidence" value="ECO:0007669"/>
    <property type="project" value="TreeGrafter"/>
</dbReference>
<dbReference type="PANTHER" id="PTHR11675:SF126">
    <property type="entry name" value="RICIN B LECTIN DOMAIN-CONTAINING PROTEIN"/>
    <property type="match status" value="1"/>
</dbReference>
<sequence>MAKDSKKEERKAEKKEVKQQKNLPTRKGMSSSWINAGGYLFLLAAAGAFYFVLVQKSSSGGGGLDDGGFLPQIPANLRPERCPASPRNSSGEEVSIIIPYLQEEWFRIQITMRSILRHTDLGLVAEIMWISDGNPPDKIFADELKALHPKVKVFVNEKNKGLIKTKMEASQRAVGSILMFLEPHIVVAPGWLEPLLNRLGEEPQALVMPTLDFSPGEMTSYQKGVHGYWRFEWNMNLIFTNPWGREFSAMAEPFPSPGTSGGIYAIRKDFWDHLELFDPELILWGGDHIEASHKVWRCGGRIEIHPCSRVAHWFRGTEDRPYDVPVSKVVRNYKRLAEVWMDGHISSFYKVKPEARSMEFGNTKDMQKVRKRLQCKDMDWYLQNVDVELAWEEKHICIPGASKAQGGCDKPTPAPSRSTLDKVMPLHEFKKARRKLESGFNFKQEL</sequence>
<dbReference type="Gene3D" id="3.90.550.10">
    <property type="entry name" value="Spore Coat Polysaccharide Biosynthesis Protein SpsA, Chain A"/>
    <property type="match status" value="1"/>
</dbReference>
<dbReference type="AlphaFoldDB" id="A0A813H8N4"/>
<feature type="compositionally biased region" description="Basic and acidic residues" evidence="3">
    <location>
        <begin position="1"/>
        <end position="19"/>
    </location>
</feature>
<keyword evidence="8" id="KW-1185">Reference proteome</keyword>
<name>A0A813H8N4_POLGL</name>
<feature type="domain" description="Galactosyltransferase C-terminal" evidence="6">
    <location>
        <begin position="246"/>
        <end position="308"/>
    </location>
</feature>
<dbReference type="OrthoDB" id="9982049at2759"/>
<keyword evidence="4" id="KW-0472">Membrane</keyword>
<dbReference type="Pfam" id="PF02709">
    <property type="entry name" value="Glyco_transf_7C"/>
    <property type="match status" value="1"/>
</dbReference>
<evidence type="ECO:0000256" key="1">
    <source>
        <dbReference type="ARBA" id="ARBA00022679"/>
    </source>
</evidence>
<evidence type="ECO:0000256" key="2">
    <source>
        <dbReference type="ARBA" id="ARBA00023157"/>
    </source>
</evidence>
<evidence type="ECO:0000313" key="7">
    <source>
        <dbReference type="EMBL" id="CAE8634297.1"/>
    </source>
</evidence>
<gene>
    <name evidence="7" type="ORF">PGLA1383_LOCUS49955</name>
</gene>
<dbReference type="Pfam" id="PF00535">
    <property type="entry name" value="Glycos_transf_2"/>
    <property type="match status" value="1"/>
</dbReference>
<dbReference type="SUPFAM" id="SSF53448">
    <property type="entry name" value="Nucleotide-diphospho-sugar transferases"/>
    <property type="match status" value="1"/>
</dbReference>
<feature type="region of interest" description="Disordered" evidence="3">
    <location>
        <begin position="1"/>
        <end position="28"/>
    </location>
</feature>
<dbReference type="InterPro" id="IPR027791">
    <property type="entry name" value="Galactosyl_T_C"/>
</dbReference>
<dbReference type="Proteomes" id="UP000654075">
    <property type="component" value="Unassembled WGS sequence"/>
</dbReference>
<evidence type="ECO:0000256" key="4">
    <source>
        <dbReference type="SAM" id="Phobius"/>
    </source>
</evidence>
<protein>
    <recommendedName>
        <fullName evidence="9">Glycosyltransferase 2-like domain-containing protein</fullName>
    </recommendedName>
</protein>
<dbReference type="EMBL" id="CAJNNV010030962">
    <property type="protein sequence ID" value="CAE8634297.1"/>
    <property type="molecule type" value="Genomic_DNA"/>
</dbReference>
<keyword evidence="4" id="KW-0812">Transmembrane</keyword>
<evidence type="ECO:0000256" key="3">
    <source>
        <dbReference type="SAM" id="MobiDB-lite"/>
    </source>
</evidence>
<reference evidence="7" key="1">
    <citation type="submission" date="2021-02" db="EMBL/GenBank/DDBJ databases">
        <authorList>
            <person name="Dougan E. K."/>
            <person name="Rhodes N."/>
            <person name="Thang M."/>
            <person name="Chan C."/>
        </authorList>
    </citation>
    <scope>NUCLEOTIDE SEQUENCE</scope>
</reference>
<keyword evidence="4" id="KW-1133">Transmembrane helix</keyword>
<dbReference type="PANTHER" id="PTHR11675">
    <property type="entry name" value="N-ACETYLGALACTOSAMINYLTRANSFERASE"/>
    <property type="match status" value="1"/>
</dbReference>
<keyword evidence="2" id="KW-1015">Disulfide bond</keyword>
<evidence type="ECO:0008006" key="9">
    <source>
        <dbReference type="Google" id="ProtNLM"/>
    </source>
</evidence>
<dbReference type="InterPro" id="IPR001173">
    <property type="entry name" value="Glyco_trans_2-like"/>
</dbReference>